<keyword evidence="19" id="KW-1185">Reference proteome</keyword>
<evidence type="ECO:0000256" key="11">
    <source>
        <dbReference type="ARBA" id="ARBA00022989"/>
    </source>
</evidence>
<evidence type="ECO:0000256" key="12">
    <source>
        <dbReference type="ARBA" id="ARBA00023049"/>
    </source>
</evidence>
<comment type="subcellular location">
    <subcellularLocation>
        <location evidence="15">Cell membrane</location>
        <topology evidence="15">Multi-pass membrane protein</topology>
        <orientation evidence="15">Cytoplasmic side</orientation>
    </subcellularLocation>
    <subcellularLocation>
        <location evidence="1">Membrane</location>
    </subcellularLocation>
</comment>
<dbReference type="GO" id="GO:0005524">
    <property type="term" value="F:ATP binding"/>
    <property type="evidence" value="ECO:0007669"/>
    <property type="project" value="UniProtKB-UniRule"/>
</dbReference>
<comment type="function">
    <text evidence="15">Acts as a processive, ATP-dependent zinc metallopeptidase for both cytoplasmic and membrane proteins. Plays a role in the quality control of integral membrane proteins.</text>
</comment>
<evidence type="ECO:0000256" key="1">
    <source>
        <dbReference type="ARBA" id="ARBA00004370"/>
    </source>
</evidence>
<keyword evidence="7 15" id="KW-0547">Nucleotide-binding</keyword>
<dbReference type="SUPFAM" id="SSF140990">
    <property type="entry name" value="FtsH protease domain-like"/>
    <property type="match status" value="1"/>
</dbReference>
<evidence type="ECO:0000256" key="6">
    <source>
        <dbReference type="ARBA" id="ARBA00022723"/>
    </source>
</evidence>
<comment type="cofactor">
    <cofactor evidence="15">
        <name>Zn(2+)</name>
        <dbReference type="ChEBI" id="CHEBI:29105"/>
    </cofactor>
    <text evidence="15">Binds 1 zinc ion per subunit.</text>
</comment>
<evidence type="ECO:0000259" key="17">
    <source>
        <dbReference type="SMART" id="SM00382"/>
    </source>
</evidence>
<gene>
    <name evidence="18" type="primary">hflB</name>
    <name evidence="15" type="synonym">ftsH</name>
    <name evidence="18" type="ORF">HR065_01310</name>
</gene>
<dbReference type="GO" id="GO:0008270">
    <property type="term" value="F:zinc ion binding"/>
    <property type="evidence" value="ECO:0007669"/>
    <property type="project" value="UniProtKB-UniRule"/>
</dbReference>
<evidence type="ECO:0000256" key="9">
    <source>
        <dbReference type="ARBA" id="ARBA00022833"/>
    </source>
</evidence>
<dbReference type="GO" id="GO:0030163">
    <property type="term" value="P:protein catabolic process"/>
    <property type="evidence" value="ECO:0007669"/>
    <property type="project" value="UniProtKB-UniRule"/>
</dbReference>
<dbReference type="InterPro" id="IPR003959">
    <property type="entry name" value="ATPase_AAA_core"/>
</dbReference>
<name>A0A851HCE5_9MOLU</name>
<evidence type="ECO:0000256" key="5">
    <source>
        <dbReference type="ARBA" id="ARBA00022692"/>
    </source>
</evidence>
<dbReference type="SUPFAM" id="SSF52540">
    <property type="entry name" value="P-loop containing nucleoside triphosphate hydrolases"/>
    <property type="match status" value="1"/>
</dbReference>
<dbReference type="CDD" id="cd19501">
    <property type="entry name" value="RecA-like_FtsH"/>
    <property type="match status" value="1"/>
</dbReference>
<dbReference type="Gene3D" id="1.10.8.60">
    <property type="match status" value="1"/>
</dbReference>
<dbReference type="EMBL" id="JABUOH010000035">
    <property type="protein sequence ID" value="NWN45721.1"/>
    <property type="molecule type" value="Genomic_DNA"/>
</dbReference>
<dbReference type="InterPro" id="IPR005936">
    <property type="entry name" value="FtsH"/>
</dbReference>
<comment type="caution">
    <text evidence="18">The sequence shown here is derived from an EMBL/GenBank/DDBJ whole genome shotgun (WGS) entry which is preliminary data.</text>
</comment>
<evidence type="ECO:0000256" key="14">
    <source>
        <dbReference type="ARBA" id="ARBA00061570"/>
    </source>
</evidence>
<keyword evidence="10 15" id="KW-0067">ATP-binding</keyword>
<evidence type="ECO:0000256" key="8">
    <source>
        <dbReference type="ARBA" id="ARBA00022801"/>
    </source>
</evidence>
<feature type="transmembrane region" description="Helical" evidence="15">
    <location>
        <begin position="14"/>
        <end position="33"/>
    </location>
</feature>
<evidence type="ECO:0000313" key="19">
    <source>
        <dbReference type="Proteomes" id="UP000568109"/>
    </source>
</evidence>
<dbReference type="Gene3D" id="3.40.50.300">
    <property type="entry name" value="P-loop containing nucleotide triphosphate hydrolases"/>
    <property type="match status" value="1"/>
</dbReference>
<dbReference type="InterPro" id="IPR003960">
    <property type="entry name" value="ATPase_AAA_CS"/>
</dbReference>
<keyword evidence="5 15" id="KW-0812">Transmembrane</keyword>
<dbReference type="AlphaFoldDB" id="A0A851HCE5"/>
<dbReference type="PANTHER" id="PTHR23076">
    <property type="entry name" value="METALLOPROTEASE M41 FTSH"/>
    <property type="match status" value="1"/>
</dbReference>
<comment type="similarity">
    <text evidence="14 15">In the central section; belongs to the AAA ATPase family.</text>
</comment>
<sequence length="583" mass="65268">MFSQVKKKLKMKKLTFFIVIFAILFFLNIYVGIGQFKAKGEWISEHKMYKKLESNSKHIAKIRFAKVRSSRLESFDSNFLVEIEDLDGHIFHSNLYQNEIASIIKRFPSERMFHFELIAFLLDYLTPISSLIFLFYILEQKKILSGNLGQIKVAASEKSSFTFDDVAGIEEEKEEMTELIDFLKNPSKYKKSGAVLPKGVLLQGPPGTGKTLLAKAVAGEAGVPFFAVSGAEFDGMLVGLGVAKIKKLFKEIKNNTPCVLFIDEIDVLGKKRGSENSKSDQTLNQLLVEMDGFNKTLGVIIMAATNRADILDPALLRPGRFDRQFNVGLPDLKARKAILAVHAQNKKLDISVDLEKIAKSTPGMNGAQLAAILNEAAILSVRNNKTIITEEDLYESIDRVMMGPAKKSKKYDEEERTMVAYHEAGHAVIGLKLKHAPQVQKITIIPRGDAGGYNLMLPEKETFFSSKKRMLANITSYLGGRAAEELMFDDVSSGAYGDFKQATQIARLMVTKYGMSELGPTQDQEFSDKKLIDQAIKQIIDESFALARQLLQENKKLLDKIAQELLKKETINKDEIKTLLGEK</sequence>
<organism evidence="18 19">
    <name type="scientific">Candidatus Phytoplasma pruni</name>
    <dbReference type="NCBI Taxonomy" id="479893"/>
    <lineage>
        <taxon>Bacteria</taxon>
        <taxon>Bacillati</taxon>
        <taxon>Mycoplasmatota</taxon>
        <taxon>Mollicutes</taxon>
        <taxon>Acholeplasmatales</taxon>
        <taxon>Acholeplasmataceae</taxon>
        <taxon>Candidatus Phytoplasma</taxon>
        <taxon>16SrIII (X-disease group)</taxon>
    </lineage>
</organism>
<dbReference type="FunFam" id="3.40.50.300:FF:000001">
    <property type="entry name" value="ATP-dependent zinc metalloprotease FtsH"/>
    <property type="match status" value="1"/>
</dbReference>
<dbReference type="GO" id="GO:0005886">
    <property type="term" value="C:plasma membrane"/>
    <property type="evidence" value="ECO:0007669"/>
    <property type="project" value="UniProtKB-SubCell"/>
</dbReference>
<dbReference type="Proteomes" id="UP000568109">
    <property type="component" value="Unassembled WGS sequence"/>
</dbReference>
<dbReference type="InterPro" id="IPR027417">
    <property type="entry name" value="P-loop_NTPase"/>
</dbReference>
<feature type="binding site" evidence="15">
    <location>
        <position position="426"/>
    </location>
    <ligand>
        <name>Zn(2+)</name>
        <dbReference type="ChEBI" id="CHEBI:29105"/>
        <note>catalytic</note>
    </ligand>
</feature>
<dbReference type="NCBIfam" id="TIGR01241">
    <property type="entry name" value="FtsH_fam"/>
    <property type="match status" value="1"/>
</dbReference>
<comment type="subunit">
    <text evidence="15">Homohexamer.</text>
</comment>
<evidence type="ECO:0000256" key="16">
    <source>
        <dbReference type="RuleBase" id="RU003651"/>
    </source>
</evidence>
<dbReference type="GO" id="GO:0004222">
    <property type="term" value="F:metalloendopeptidase activity"/>
    <property type="evidence" value="ECO:0007669"/>
    <property type="project" value="InterPro"/>
</dbReference>
<evidence type="ECO:0000256" key="2">
    <source>
        <dbReference type="ARBA" id="ARBA00010044"/>
    </source>
</evidence>
<keyword evidence="11 15" id="KW-1133">Transmembrane helix</keyword>
<keyword evidence="9 15" id="KW-0862">Zinc</keyword>
<dbReference type="InterPro" id="IPR003593">
    <property type="entry name" value="AAA+_ATPase"/>
</dbReference>
<comment type="similarity">
    <text evidence="2 15">In the C-terminal section; belongs to the peptidase M41 family.</text>
</comment>
<dbReference type="Pfam" id="PF01434">
    <property type="entry name" value="Peptidase_M41"/>
    <property type="match status" value="1"/>
</dbReference>
<keyword evidence="6 15" id="KW-0479">Metal-binding</keyword>
<dbReference type="RefSeq" id="WP_178734121.1">
    <property type="nucleotide sequence ID" value="NZ_JABUOH010000035.1"/>
</dbReference>
<dbReference type="InterPro" id="IPR037219">
    <property type="entry name" value="Peptidase_M41-like"/>
</dbReference>
<dbReference type="Pfam" id="PF00004">
    <property type="entry name" value="AAA"/>
    <property type="match status" value="1"/>
</dbReference>
<keyword evidence="12 15" id="KW-0482">Metalloprotease</keyword>
<dbReference type="PANTHER" id="PTHR23076:SF113">
    <property type="entry name" value="ATP-DEPENDENT ZINC METALLOPROTEASE FTSH 1, CHLOROPLASTIC-RELATED"/>
    <property type="match status" value="1"/>
</dbReference>
<feature type="binding site" evidence="15">
    <location>
        <position position="498"/>
    </location>
    <ligand>
        <name>Zn(2+)</name>
        <dbReference type="ChEBI" id="CHEBI:29105"/>
        <note>catalytic</note>
    </ligand>
</feature>
<keyword evidence="4 15" id="KW-0645">Protease</keyword>
<feature type="active site" evidence="15">
    <location>
        <position position="423"/>
    </location>
</feature>
<feature type="binding site" evidence="15">
    <location>
        <position position="422"/>
    </location>
    <ligand>
        <name>Zn(2+)</name>
        <dbReference type="ChEBI" id="CHEBI:29105"/>
        <note>catalytic</note>
    </ligand>
</feature>
<keyword evidence="8 15" id="KW-0378">Hydrolase</keyword>
<dbReference type="InterPro" id="IPR000642">
    <property type="entry name" value="Peptidase_M41"/>
</dbReference>
<proteinExistence type="inferred from homology"/>
<evidence type="ECO:0000256" key="13">
    <source>
        <dbReference type="ARBA" id="ARBA00023136"/>
    </source>
</evidence>
<dbReference type="PROSITE" id="PS00674">
    <property type="entry name" value="AAA"/>
    <property type="match status" value="1"/>
</dbReference>
<dbReference type="FunFam" id="1.10.8.60:FF:000001">
    <property type="entry name" value="ATP-dependent zinc metalloprotease FtsH"/>
    <property type="match status" value="1"/>
</dbReference>
<keyword evidence="13 15" id="KW-0472">Membrane</keyword>
<dbReference type="GO" id="GO:0004176">
    <property type="term" value="F:ATP-dependent peptidase activity"/>
    <property type="evidence" value="ECO:0007669"/>
    <property type="project" value="InterPro"/>
</dbReference>
<dbReference type="InterPro" id="IPR041569">
    <property type="entry name" value="AAA_lid_3"/>
</dbReference>
<evidence type="ECO:0000256" key="7">
    <source>
        <dbReference type="ARBA" id="ARBA00022741"/>
    </source>
</evidence>
<dbReference type="GO" id="GO:0016887">
    <property type="term" value="F:ATP hydrolysis activity"/>
    <property type="evidence" value="ECO:0007669"/>
    <property type="project" value="UniProtKB-UniRule"/>
</dbReference>
<evidence type="ECO:0000256" key="3">
    <source>
        <dbReference type="ARBA" id="ARBA00022475"/>
    </source>
</evidence>
<dbReference type="SMART" id="SM00382">
    <property type="entry name" value="AAA"/>
    <property type="match status" value="1"/>
</dbReference>
<dbReference type="FunFam" id="1.20.58.760:FF:000001">
    <property type="entry name" value="ATP-dependent zinc metalloprotease FtsH"/>
    <property type="match status" value="1"/>
</dbReference>
<comment type="similarity">
    <text evidence="16">Belongs to the AAA ATPase family.</text>
</comment>
<evidence type="ECO:0000256" key="10">
    <source>
        <dbReference type="ARBA" id="ARBA00022840"/>
    </source>
</evidence>
<dbReference type="Pfam" id="PF17862">
    <property type="entry name" value="AAA_lid_3"/>
    <property type="match status" value="1"/>
</dbReference>
<protein>
    <recommendedName>
        <fullName evidence="15">ATP-dependent zinc metalloprotease FtsH</fullName>
        <ecNumber evidence="15">3.4.24.-</ecNumber>
    </recommendedName>
</protein>
<accession>A0A851HCE5</accession>
<dbReference type="GO" id="GO:0006508">
    <property type="term" value="P:proteolysis"/>
    <property type="evidence" value="ECO:0007669"/>
    <property type="project" value="UniProtKB-KW"/>
</dbReference>
<feature type="domain" description="AAA+ ATPase" evidence="17">
    <location>
        <begin position="196"/>
        <end position="331"/>
    </location>
</feature>
<dbReference type="EC" id="3.4.24.-" evidence="15"/>
<reference evidence="18 19" key="1">
    <citation type="submission" date="2020-06" db="EMBL/GenBank/DDBJ databases">
        <title>Draft genome sequence of Candidatus Phytoplasma pruni (X-disease group, subgroup 16SrIII-B) strain ChTDIII from Argentina.</title>
        <authorList>
            <person name="Fernandez F.D."/>
            <person name="Zuebert C."/>
            <person name="Huettel B."/>
            <person name="Kube M."/>
            <person name="Conci L.R."/>
        </authorList>
    </citation>
    <scope>NUCLEOTIDE SEQUENCE [LARGE SCALE GENOMIC DNA]</scope>
    <source>
        <strain evidence="18 19">ChTDIII</strain>
    </source>
</reference>
<feature type="binding site" evidence="15">
    <location>
        <begin position="204"/>
        <end position="211"/>
    </location>
    <ligand>
        <name>ATP</name>
        <dbReference type="ChEBI" id="CHEBI:30616"/>
    </ligand>
</feature>
<evidence type="ECO:0000256" key="4">
    <source>
        <dbReference type="ARBA" id="ARBA00022670"/>
    </source>
</evidence>
<feature type="transmembrane region" description="Helical" evidence="15">
    <location>
        <begin position="117"/>
        <end position="138"/>
    </location>
</feature>
<dbReference type="HAMAP" id="MF_01458">
    <property type="entry name" value="FtsH"/>
    <property type="match status" value="1"/>
</dbReference>
<evidence type="ECO:0000256" key="15">
    <source>
        <dbReference type="HAMAP-Rule" id="MF_01458"/>
    </source>
</evidence>
<dbReference type="Gene3D" id="1.20.58.760">
    <property type="entry name" value="Peptidase M41"/>
    <property type="match status" value="1"/>
</dbReference>
<keyword evidence="3 15" id="KW-1003">Cell membrane</keyword>
<evidence type="ECO:0000313" key="18">
    <source>
        <dbReference type="EMBL" id="NWN45721.1"/>
    </source>
</evidence>